<evidence type="ECO:0000256" key="1">
    <source>
        <dbReference type="SAM" id="SignalP"/>
    </source>
</evidence>
<dbReference type="Pfam" id="PF13538">
    <property type="entry name" value="UvrD_C_2"/>
    <property type="match status" value="1"/>
</dbReference>
<evidence type="ECO:0000313" key="3">
    <source>
        <dbReference type="EMBL" id="KOF84289.1"/>
    </source>
</evidence>
<feature type="signal peptide" evidence="1">
    <location>
        <begin position="1"/>
        <end position="18"/>
    </location>
</feature>
<dbReference type="STRING" id="37653.A0A0L8H5E4"/>
<proteinExistence type="predicted"/>
<dbReference type="InterPro" id="IPR027417">
    <property type="entry name" value="P-loop_NTPase"/>
</dbReference>
<dbReference type="OrthoDB" id="6152543at2759"/>
<keyword evidence="1" id="KW-0732">Signal</keyword>
<evidence type="ECO:0000259" key="2">
    <source>
        <dbReference type="Pfam" id="PF13538"/>
    </source>
</evidence>
<dbReference type="EMBL" id="KQ419199">
    <property type="protein sequence ID" value="KOF84289.1"/>
    <property type="molecule type" value="Genomic_DNA"/>
</dbReference>
<feature type="domain" description="UvrD-like helicase C-terminal" evidence="2">
    <location>
        <begin position="24"/>
        <end position="64"/>
    </location>
</feature>
<sequence>MHVCLLLHFLCFRYQILQFPLCIAYAISIHKSQGISVDGVILDLGTGVFSDSMAYVALSRARKLRTVHLIDLDPSSLIMCDSSAWKEYNYLREHINMEPLPLCN</sequence>
<protein>
    <recommendedName>
        <fullName evidence="2">UvrD-like helicase C-terminal domain-containing protein</fullName>
    </recommendedName>
</protein>
<organism evidence="3">
    <name type="scientific">Octopus bimaculoides</name>
    <name type="common">California two-spotted octopus</name>
    <dbReference type="NCBI Taxonomy" id="37653"/>
    <lineage>
        <taxon>Eukaryota</taxon>
        <taxon>Metazoa</taxon>
        <taxon>Spiralia</taxon>
        <taxon>Lophotrochozoa</taxon>
        <taxon>Mollusca</taxon>
        <taxon>Cephalopoda</taxon>
        <taxon>Coleoidea</taxon>
        <taxon>Octopodiformes</taxon>
        <taxon>Octopoda</taxon>
        <taxon>Incirrata</taxon>
        <taxon>Octopodidae</taxon>
        <taxon>Octopus</taxon>
    </lineage>
</organism>
<dbReference type="InterPro" id="IPR027785">
    <property type="entry name" value="UvrD-like_helicase_C"/>
</dbReference>
<feature type="chain" id="PRO_5005583509" description="UvrD-like helicase C-terminal domain-containing protein" evidence="1">
    <location>
        <begin position="19"/>
        <end position="104"/>
    </location>
</feature>
<dbReference type="AlphaFoldDB" id="A0A0L8H5E4"/>
<dbReference type="CDD" id="cd18809">
    <property type="entry name" value="SF1_C_RecD"/>
    <property type="match status" value="1"/>
</dbReference>
<accession>A0A0L8H5E4</accession>
<reference evidence="3" key="1">
    <citation type="submission" date="2015-07" db="EMBL/GenBank/DDBJ databases">
        <title>MeaNS - Measles Nucleotide Surveillance Program.</title>
        <authorList>
            <person name="Tran T."/>
            <person name="Druce J."/>
        </authorList>
    </citation>
    <scope>NUCLEOTIDE SEQUENCE</scope>
    <source>
        <strain evidence="3">UCB-OBI-ISO-001</strain>
        <tissue evidence="3">Gonad</tissue>
    </source>
</reference>
<name>A0A0L8H5E4_OCTBM</name>
<dbReference type="InterPro" id="IPR051055">
    <property type="entry name" value="PIF1_helicase"/>
</dbReference>
<dbReference type="Gene3D" id="3.40.50.300">
    <property type="entry name" value="P-loop containing nucleotide triphosphate hydrolases"/>
    <property type="match status" value="1"/>
</dbReference>
<dbReference type="SUPFAM" id="SSF52540">
    <property type="entry name" value="P-loop containing nucleoside triphosphate hydrolases"/>
    <property type="match status" value="1"/>
</dbReference>
<dbReference type="PANTHER" id="PTHR47642:SF5">
    <property type="entry name" value="ATP-DEPENDENT DNA HELICASE"/>
    <property type="match status" value="1"/>
</dbReference>
<dbReference type="PANTHER" id="PTHR47642">
    <property type="entry name" value="ATP-DEPENDENT DNA HELICASE"/>
    <property type="match status" value="1"/>
</dbReference>
<gene>
    <name evidence="3" type="ORF">OCBIM_22022331mg</name>
</gene>
<feature type="non-terminal residue" evidence="3">
    <location>
        <position position="104"/>
    </location>
</feature>